<dbReference type="EMBL" id="PEZP01000028">
    <property type="protein sequence ID" value="PIT98144.1"/>
    <property type="molecule type" value="Genomic_DNA"/>
</dbReference>
<dbReference type="AlphaFoldDB" id="A0A2M6WZF6"/>
<evidence type="ECO:0000259" key="1">
    <source>
        <dbReference type="Pfam" id="PF12647"/>
    </source>
</evidence>
<protein>
    <submittedName>
        <fullName evidence="2">RNHCP domain protein</fullName>
    </submittedName>
</protein>
<evidence type="ECO:0000313" key="2">
    <source>
        <dbReference type="EMBL" id="PIT98144.1"/>
    </source>
</evidence>
<evidence type="ECO:0000313" key="3">
    <source>
        <dbReference type="Proteomes" id="UP000230731"/>
    </source>
</evidence>
<dbReference type="InterPro" id="IPR024439">
    <property type="entry name" value="RNHCP"/>
</dbReference>
<sequence>MSRRQGDRYLYLFGFTLHFDRKNFIARNDAFTCEHCRTHVSAARGTSRNHCPACLTSKHVDSSIPGDRSANCRGLMPAIRYEGTDPGKLDLVHQCQRCGKISRNRTAPDEKVSQLYR</sequence>
<comment type="caution">
    <text evidence="2">The sequence shown here is derived from an EMBL/GenBank/DDBJ whole genome shotgun (WGS) entry which is preliminary data.</text>
</comment>
<dbReference type="Proteomes" id="UP000230731">
    <property type="component" value="Unassembled WGS sequence"/>
</dbReference>
<gene>
    <name evidence="2" type="ORF">COT71_02285</name>
</gene>
<reference evidence="3" key="1">
    <citation type="submission" date="2017-09" db="EMBL/GenBank/DDBJ databases">
        <title>Depth-based differentiation of microbial function through sediment-hosted aquifers and enrichment of novel symbionts in the deep terrestrial subsurface.</title>
        <authorList>
            <person name="Probst A.J."/>
            <person name="Ladd B."/>
            <person name="Jarett J.K."/>
            <person name="Geller-Mcgrath D.E."/>
            <person name="Sieber C.M.K."/>
            <person name="Emerson J.B."/>
            <person name="Anantharaman K."/>
            <person name="Thomas B.C."/>
            <person name="Malmstrom R."/>
            <person name="Stieglmeier M."/>
            <person name="Klingl A."/>
            <person name="Woyke T."/>
            <person name="Ryan C.M."/>
            <person name="Banfield J.F."/>
        </authorList>
    </citation>
    <scope>NUCLEOTIDE SEQUENCE [LARGE SCALE GENOMIC DNA]</scope>
</reference>
<name>A0A2M6WZF6_9BACT</name>
<accession>A0A2M6WZF6</accession>
<proteinExistence type="predicted"/>
<organism evidence="2 3">
    <name type="scientific">Candidatus Andersenbacteria bacterium CG10_big_fil_rev_8_21_14_0_10_54_11</name>
    <dbReference type="NCBI Taxonomy" id="1974485"/>
    <lineage>
        <taxon>Bacteria</taxon>
        <taxon>Candidatus Anderseniibacteriota</taxon>
    </lineage>
</organism>
<dbReference type="Pfam" id="PF12647">
    <property type="entry name" value="RNHCP"/>
    <property type="match status" value="1"/>
</dbReference>
<feature type="domain" description="RNHCP" evidence="1">
    <location>
        <begin position="29"/>
        <end position="115"/>
    </location>
</feature>